<sequence>MQSFSMFPVVDKPTRVYGNSATLIDNIFINNPENNIVSGNIVSDTTDHFSQMCILSSHCKPFFPNNKTKVRDYSTFNAKSFIDDLQNINWNNICKHIDANQSFSRFYKCVNKTINKHAPLRSISNRKQKFLAKPWLTAGLRKSIRVKNNLFYTSDRDKYKFYRNKIIYLTRLSKANYYQSFFDLNICNMRQTWKGINELIETVKRKTSATQLTLFAQTRMSDPKEISNILNKYFATFGSKLASKIPQTINTFYDYLDPPLNRTFFFDPIIPEDINLEISVLQDNKAHGLYSSPVRLLKLAKGSYPYL</sequence>
<proteinExistence type="predicted"/>
<evidence type="ECO:0000313" key="2">
    <source>
        <dbReference type="Proteomes" id="UP001159405"/>
    </source>
</evidence>
<evidence type="ECO:0000313" key="1">
    <source>
        <dbReference type="EMBL" id="CAH3037249.1"/>
    </source>
</evidence>
<protein>
    <submittedName>
        <fullName evidence="1">Uncharacterized protein</fullName>
    </submittedName>
</protein>
<dbReference type="Proteomes" id="UP001159405">
    <property type="component" value="Unassembled WGS sequence"/>
</dbReference>
<dbReference type="PANTHER" id="PTHR47510">
    <property type="entry name" value="REVERSE TRANSCRIPTASE DOMAIN-CONTAINING PROTEIN"/>
    <property type="match status" value="1"/>
</dbReference>
<comment type="caution">
    <text evidence="1">The sequence shown here is derived from an EMBL/GenBank/DDBJ whole genome shotgun (WGS) entry which is preliminary data.</text>
</comment>
<name>A0ABN8MWD2_9CNID</name>
<organism evidence="1 2">
    <name type="scientific">Porites lobata</name>
    <dbReference type="NCBI Taxonomy" id="104759"/>
    <lineage>
        <taxon>Eukaryota</taxon>
        <taxon>Metazoa</taxon>
        <taxon>Cnidaria</taxon>
        <taxon>Anthozoa</taxon>
        <taxon>Hexacorallia</taxon>
        <taxon>Scleractinia</taxon>
        <taxon>Fungiina</taxon>
        <taxon>Poritidae</taxon>
        <taxon>Porites</taxon>
    </lineage>
</organism>
<accession>A0ABN8MWD2</accession>
<dbReference type="EMBL" id="CALNXK010000005">
    <property type="protein sequence ID" value="CAH3037249.1"/>
    <property type="molecule type" value="Genomic_DNA"/>
</dbReference>
<gene>
    <name evidence="1" type="ORF">PLOB_00035480</name>
</gene>
<reference evidence="1 2" key="1">
    <citation type="submission" date="2022-05" db="EMBL/GenBank/DDBJ databases">
        <authorList>
            <consortium name="Genoscope - CEA"/>
            <person name="William W."/>
        </authorList>
    </citation>
    <scope>NUCLEOTIDE SEQUENCE [LARGE SCALE GENOMIC DNA]</scope>
</reference>
<dbReference type="PANTHER" id="PTHR47510:SF3">
    <property type="entry name" value="ENDO_EXONUCLEASE_PHOSPHATASE DOMAIN-CONTAINING PROTEIN"/>
    <property type="match status" value="1"/>
</dbReference>
<keyword evidence="2" id="KW-1185">Reference proteome</keyword>